<keyword evidence="4 8" id="KW-0808">Transferase</keyword>
<dbReference type="EMBL" id="PRLP01000035">
    <property type="protein sequence ID" value="PPC77260.1"/>
    <property type="molecule type" value="Genomic_DNA"/>
</dbReference>
<dbReference type="PROSITE" id="PS00595">
    <property type="entry name" value="AA_TRANSFER_CLASS_5"/>
    <property type="match status" value="1"/>
</dbReference>
<dbReference type="InterPro" id="IPR015421">
    <property type="entry name" value="PyrdxlP-dep_Trfase_major"/>
</dbReference>
<comment type="similarity">
    <text evidence="3 8">Belongs to the class-V pyridoxal-phosphate-dependent aminotransferase family. Csd subfamily.</text>
</comment>
<dbReference type="EC" id="2.8.1.7" evidence="8"/>
<gene>
    <name evidence="10" type="ORF">C4K68_11695</name>
</gene>
<evidence type="ECO:0000256" key="5">
    <source>
        <dbReference type="ARBA" id="ARBA00022898"/>
    </source>
</evidence>
<dbReference type="SUPFAM" id="SSF53383">
    <property type="entry name" value="PLP-dependent transferases"/>
    <property type="match status" value="1"/>
</dbReference>
<evidence type="ECO:0000256" key="3">
    <source>
        <dbReference type="ARBA" id="ARBA00010447"/>
    </source>
</evidence>
<dbReference type="InterPro" id="IPR015424">
    <property type="entry name" value="PyrdxlP-dep_Trfase"/>
</dbReference>
<reference evidence="10 11" key="1">
    <citation type="submission" date="2018-02" db="EMBL/GenBank/DDBJ databases">
        <title>novel marine gammaproteobacteria from coastal saline agro ecosystem.</title>
        <authorList>
            <person name="Krishnan R."/>
            <person name="Ramesh Kumar N."/>
        </authorList>
    </citation>
    <scope>NUCLEOTIDE SEQUENCE [LARGE SCALE GENOMIC DNA]</scope>
    <source>
        <strain evidence="10 11">228</strain>
    </source>
</reference>
<organism evidence="10 11">
    <name type="scientific">Proteobacteria bacterium 228</name>
    <dbReference type="NCBI Taxonomy" id="2083153"/>
    <lineage>
        <taxon>Bacteria</taxon>
        <taxon>Pseudomonadati</taxon>
        <taxon>Pseudomonadota</taxon>
    </lineage>
</organism>
<evidence type="ECO:0000256" key="7">
    <source>
        <dbReference type="RuleBase" id="RU004504"/>
    </source>
</evidence>
<dbReference type="GO" id="GO:0006534">
    <property type="term" value="P:cysteine metabolic process"/>
    <property type="evidence" value="ECO:0007669"/>
    <property type="project" value="UniProtKB-UniRule"/>
</dbReference>
<dbReference type="Gene3D" id="3.90.1150.10">
    <property type="entry name" value="Aspartate Aminotransferase, domain 1"/>
    <property type="match status" value="1"/>
</dbReference>
<dbReference type="Gene3D" id="3.40.640.10">
    <property type="entry name" value="Type I PLP-dependent aspartate aminotransferase-like (Major domain)"/>
    <property type="match status" value="1"/>
</dbReference>
<proteinExistence type="inferred from homology"/>
<dbReference type="OrthoDB" id="5288317at2"/>
<dbReference type="InterPro" id="IPR016454">
    <property type="entry name" value="Cysteine_dSase"/>
</dbReference>
<dbReference type="GO" id="GO:0030170">
    <property type="term" value="F:pyridoxal phosphate binding"/>
    <property type="evidence" value="ECO:0007669"/>
    <property type="project" value="UniProtKB-UniRule"/>
</dbReference>
<evidence type="ECO:0000313" key="11">
    <source>
        <dbReference type="Proteomes" id="UP000238196"/>
    </source>
</evidence>
<evidence type="ECO:0000256" key="1">
    <source>
        <dbReference type="ARBA" id="ARBA00001933"/>
    </source>
</evidence>
<dbReference type="PANTHER" id="PTHR43586:SF8">
    <property type="entry name" value="CYSTEINE DESULFURASE 1, CHLOROPLASTIC"/>
    <property type="match status" value="1"/>
</dbReference>
<dbReference type="InterPro" id="IPR015422">
    <property type="entry name" value="PyrdxlP-dep_Trfase_small"/>
</dbReference>
<dbReference type="NCBIfam" id="TIGR01979">
    <property type="entry name" value="sufS"/>
    <property type="match status" value="1"/>
</dbReference>
<comment type="cofactor">
    <cofactor evidence="1 7">
        <name>pyridoxal 5'-phosphate</name>
        <dbReference type="ChEBI" id="CHEBI:597326"/>
    </cofactor>
</comment>
<dbReference type="PIRSF" id="PIRSF005572">
    <property type="entry name" value="NifS"/>
    <property type="match status" value="1"/>
</dbReference>
<accession>A0A2S5KRA6</accession>
<name>A0A2S5KRA6_9PROT</name>
<feature type="domain" description="Aminotransferase class V" evidence="9">
    <location>
        <begin position="25"/>
        <end position="393"/>
    </location>
</feature>
<dbReference type="InterPro" id="IPR010970">
    <property type="entry name" value="Cys_dSase_SufS"/>
</dbReference>
<dbReference type="InterPro" id="IPR020578">
    <property type="entry name" value="Aminotrans_V_PyrdxlP_BS"/>
</dbReference>
<sequence>MPIFDIESVRRDFPLIVNEALEGRVYLDNAATSQKPKCVLDTINHYYAQQNANVHRASHHLSTQATLAYEEAREAVRHFLNARSREEIVWTSGATAAINLVANSYGRRFLQPGDEILLSECEHHSNIVPWQLLAEERGLTLRYIPVLPTGELDLSELPTLLNERTKLVALAHVSNSLGMPMPVERVIAAAKRYRARVLIDGSQAVAHDNVDVQALDCDFYVFSGHKVFGPSGIGVLYGKYELLEIMPPWQGGGEMIEQVSKRGATFTLPPLRFEAGTPHIAGAIGLASALRYLSTLDRQAAAEYERYLLNSMERLCADIPGFQLVGGQGRTSIMSFLVKGMHPQDIGTLMDMQGIAVRVGHHCAMPMMEALGLSGTIRASLAFYNNLDDVERFVDALRKAVTEF</sequence>
<evidence type="ECO:0000256" key="8">
    <source>
        <dbReference type="RuleBase" id="RU004506"/>
    </source>
</evidence>
<dbReference type="InterPro" id="IPR000192">
    <property type="entry name" value="Aminotrans_V_dom"/>
</dbReference>
<comment type="function">
    <text evidence="2 8">Catalyzes the removal of elemental sulfur and selenium atoms from L-cysteine, L-cystine, L-selenocysteine, and L-selenocystine to produce L-alanine.</text>
</comment>
<dbReference type="AlphaFoldDB" id="A0A2S5KRA6"/>
<evidence type="ECO:0000313" key="10">
    <source>
        <dbReference type="EMBL" id="PPC77260.1"/>
    </source>
</evidence>
<dbReference type="Proteomes" id="UP000238196">
    <property type="component" value="Unassembled WGS sequence"/>
</dbReference>
<dbReference type="CDD" id="cd06453">
    <property type="entry name" value="SufS_like"/>
    <property type="match status" value="1"/>
</dbReference>
<dbReference type="Pfam" id="PF00266">
    <property type="entry name" value="Aminotran_5"/>
    <property type="match status" value="1"/>
</dbReference>
<keyword evidence="5 8" id="KW-0663">Pyridoxal phosphate</keyword>
<evidence type="ECO:0000259" key="9">
    <source>
        <dbReference type="Pfam" id="PF00266"/>
    </source>
</evidence>
<evidence type="ECO:0000256" key="4">
    <source>
        <dbReference type="ARBA" id="ARBA00022679"/>
    </source>
</evidence>
<comment type="caution">
    <text evidence="10">The sequence shown here is derived from an EMBL/GenBank/DDBJ whole genome shotgun (WGS) entry which is preliminary data.</text>
</comment>
<comment type="catalytic activity">
    <reaction evidence="6 8">
        <text>(sulfur carrier)-H + L-cysteine = (sulfur carrier)-SH + L-alanine</text>
        <dbReference type="Rhea" id="RHEA:43892"/>
        <dbReference type="Rhea" id="RHEA-COMP:14737"/>
        <dbReference type="Rhea" id="RHEA-COMP:14739"/>
        <dbReference type="ChEBI" id="CHEBI:29917"/>
        <dbReference type="ChEBI" id="CHEBI:35235"/>
        <dbReference type="ChEBI" id="CHEBI:57972"/>
        <dbReference type="ChEBI" id="CHEBI:64428"/>
        <dbReference type="EC" id="2.8.1.7"/>
    </reaction>
</comment>
<evidence type="ECO:0000256" key="6">
    <source>
        <dbReference type="ARBA" id="ARBA00050776"/>
    </source>
</evidence>
<dbReference type="GO" id="GO:0031071">
    <property type="term" value="F:cysteine desulfurase activity"/>
    <property type="evidence" value="ECO:0007669"/>
    <property type="project" value="UniProtKB-UniRule"/>
</dbReference>
<dbReference type="PANTHER" id="PTHR43586">
    <property type="entry name" value="CYSTEINE DESULFURASE"/>
    <property type="match status" value="1"/>
</dbReference>
<evidence type="ECO:0000256" key="2">
    <source>
        <dbReference type="ARBA" id="ARBA00002824"/>
    </source>
</evidence>
<protein>
    <recommendedName>
        <fullName evidence="8">Cysteine desulfurase</fullName>
        <ecNumber evidence="8">2.8.1.7</ecNumber>
    </recommendedName>
</protein>